<gene>
    <name evidence="1" type="ORF">IE53DRAFT_302866</name>
</gene>
<reference evidence="1 2" key="1">
    <citation type="journal article" date="2018" name="Mol. Biol. Evol.">
        <title>Broad Genomic Sampling Reveals a Smut Pathogenic Ancestry of the Fungal Clade Ustilaginomycotina.</title>
        <authorList>
            <person name="Kijpornyongpan T."/>
            <person name="Mondo S.J."/>
            <person name="Barry K."/>
            <person name="Sandor L."/>
            <person name="Lee J."/>
            <person name="Lipzen A."/>
            <person name="Pangilinan J."/>
            <person name="LaButti K."/>
            <person name="Hainaut M."/>
            <person name="Henrissat B."/>
            <person name="Grigoriev I.V."/>
            <person name="Spatafora J.W."/>
            <person name="Aime M.C."/>
        </authorList>
    </citation>
    <scope>NUCLEOTIDE SEQUENCE [LARGE SCALE GENOMIC DNA]</scope>
    <source>
        <strain evidence="1 2">SA 807</strain>
    </source>
</reference>
<dbReference type="EMBL" id="KZ820034">
    <property type="protein sequence ID" value="PWN49553.1"/>
    <property type="molecule type" value="Genomic_DNA"/>
</dbReference>
<evidence type="ECO:0000313" key="1">
    <source>
        <dbReference type="EMBL" id="PWN49553.1"/>
    </source>
</evidence>
<protein>
    <submittedName>
        <fullName evidence="1">Uncharacterized protein</fullName>
    </submittedName>
</protein>
<organism evidence="1 2">
    <name type="scientific">Violaceomyces palustris</name>
    <dbReference type="NCBI Taxonomy" id="1673888"/>
    <lineage>
        <taxon>Eukaryota</taxon>
        <taxon>Fungi</taxon>
        <taxon>Dikarya</taxon>
        <taxon>Basidiomycota</taxon>
        <taxon>Ustilaginomycotina</taxon>
        <taxon>Ustilaginomycetes</taxon>
        <taxon>Violaceomycetales</taxon>
        <taxon>Violaceomycetaceae</taxon>
        <taxon>Violaceomyces</taxon>
    </lineage>
</organism>
<dbReference type="Proteomes" id="UP000245626">
    <property type="component" value="Unassembled WGS sequence"/>
</dbReference>
<accession>A0ACD0NUM3</accession>
<feature type="non-terminal residue" evidence="1">
    <location>
        <position position="159"/>
    </location>
</feature>
<sequence length="159" mass="16786">GGHDDGGAGAFGLNLRAMAGYMSGLSTRFRTLLASLRSHSDPTSQLVALQELAELLSVSTEDTLAGYFPTDSYVKELIYIMGGPKPDSGDSGAKIEEVDEDEETAAAIAAASADFEDNGEKMLLACRCLANLMEAMPYSAHSVVTHGAIPVLNEKLMEI</sequence>
<evidence type="ECO:0000313" key="2">
    <source>
        <dbReference type="Proteomes" id="UP000245626"/>
    </source>
</evidence>
<feature type="non-terminal residue" evidence="1">
    <location>
        <position position="1"/>
    </location>
</feature>
<keyword evidence="2" id="KW-1185">Reference proteome</keyword>
<proteinExistence type="predicted"/>
<name>A0ACD0NUM3_9BASI</name>